<organism evidence="2 3">
    <name type="scientific">Streptococcus mitis</name>
    <dbReference type="NCBI Taxonomy" id="28037"/>
    <lineage>
        <taxon>Bacteria</taxon>
        <taxon>Bacillati</taxon>
        <taxon>Bacillota</taxon>
        <taxon>Bacilli</taxon>
        <taxon>Lactobacillales</taxon>
        <taxon>Streptococcaceae</taxon>
        <taxon>Streptococcus</taxon>
        <taxon>Streptococcus mitis group</taxon>
    </lineage>
</organism>
<evidence type="ECO:0000313" key="2">
    <source>
        <dbReference type="EMBL" id="KEQ34491.1"/>
    </source>
</evidence>
<dbReference type="GO" id="GO:0003677">
    <property type="term" value="F:DNA binding"/>
    <property type="evidence" value="ECO:0007669"/>
    <property type="project" value="InterPro"/>
</dbReference>
<dbReference type="OrthoDB" id="2220174at2"/>
<name>A0A081PUW8_STRMT</name>
<dbReference type="Gene3D" id="1.25.40.10">
    <property type="entry name" value="Tetratricopeptide repeat domain"/>
    <property type="match status" value="1"/>
</dbReference>
<dbReference type="InterPro" id="IPR010982">
    <property type="entry name" value="Lambda_DNA-bd_dom_sf"/>
</dbReference>
<accession>A0A081PUW8</accession>
<feature type="domain" description="HTH cro/C1-type" evidence="1">
    <location>
        <begin position="7"/>
        <end position="60"/>
    </location>
</feature>
<dbReference type="Pfam" id="PF01381">
    <property type="entry name" value="HTH_3"/>
    <property type="match status" value="1"/>
</dbReference>
<dbReference type="InterPro" id="IPR053163">
    <property type="entry name" value="HTH-type_regulator_Rgg"/>
</dbReference>
<dbReference type="Pfam" id="PF21259">
    <property type="entry name" value="Rgg_C"/>
    <property type="match status" value="1"/>
</dbReference>
<evidence type="ECO:0000313" key="3">
    <source>
        <dbReference type="Proteomes" id="UP000028090"/>
    </source>
</evidence>
<dbReference type="InterPro" id="IPR011990">
    <property type="entry name" value="TPR-like_helical_dom_sf"/>
</dbReference>
<dbReference type="InterPro" id="IPR001387">
    <property type="entry name" value="Cro/C1-type_HTH"/>
</dbReference>
<dbReference type="AlphaFoldDB" id="A0A081PUW8"/>
<gene>
    <name evidence="2" type="ORF">SK629_1119</name>
</gene>
<dbReference type="Proteomes" id="UP000028090">
    <property type="component" value="Unassembled WGS sequence"/>
</dbReference>
<dbReference type="NCBIfam" id="TIGR01716">
    <property type="entry name" value="RGG_Cterm"/>
    <property type="match status" value="1"/>
</dbReference>
<dbReference type="SUPFAM" id="SSF47413">
    <property type="entry name" value="lambda repressor-like DNA-binding domains"/>
    <property type="match status" value="1"/>
</dbReference>
<dbReference type="SMART" id="SM00530">
    <property type="entry name" value="HTH_XRE"/>
    <property type="match status" value="1"/>
</dbReference>
<reference evidence="2 3" key="1">
    <citation type="submission" date="2014-05" db="EMBL/GenBank/DDBJ databases">
        <authorList>
            <person name="Daugherty S.C."/>
            <person name="Tallon L.J."/>
            <person name="Sadzewicz L."/>
            <person name="Kilian M."/>
            <person name="Tettelin H."/>
        </authorList>
    </citation>
    <scope>NUCLEOTIDE SEQUENCE [LARGE SCALE GENOMIC DNA]</scope>
    <source>
        <strain evidence="2 3">SK629</strain>
    </source>
</reference>
<sequence>MNIQEKFKAIRKQRKLSLRDLANVAGSASSISDFEKGKTNLSNDVLLQLLGFMVVEINEVFEWSAFQDAEFLELMTQVENALQTQDIAVLIQKRETFQEFFVAKKHYIYHIISLVLDVIISKLQEKDPTPEIISELTDYFFSLDYWTNLDVGLLGNIVHHFTTEAIVLFTDSILKNTPNQLRNNLDRIKIDTVINCLSVLLARREKNASKALLQLLSRKQFPTYFTYEKLCISEFKAIYMYIWCDKEEADNIHQTILKTVSLLFTKDEANKWDDYFKEKISLSDIKN</sequence>
<dbReference type="PATRIC" id="fig|28037.95.peg.1052"/>
<dbReference type="PROSITE" id="PS50943">
    <property type="entry name" value="HTH_CROC1"/>
    <property type="match status" value="1"/>
</dbReference>
<dbReference type="CDD" id="cd00093">
    <property type="entry name" value="HTH_XRE"/>
    <property type="match status" value="1"/>
</dbReference>
<evidence type="ECO:0000259" key="1">
    <source>
        <dbReference type="PROSITE" id="PS50943"/>
    </source>
</evidence>
<protein>
    <submittedName>
        <fullName evidence="2">Transcriptional activator, Rgg/GadR/MutR family, C-terminal domain protein</fullName>
    </submittedName>
</protein>
<dbReference type="InterPro" id="IPR010057">
    <property type="entry name" value="Transcription_activator_Rgg_C"/>
</dbReference>
<comment type="caution">
    <text evidence="2">The sequence shown here is derived from an EMBL/GenBank/DDBJ whole genome shotgun (WGS) entry which is preliminary data.</text>
</comment>
<dbReference type="RefSeq" id="WP_042900953.1">
    <property type="nucleotide sequence ID" value="NZ_JPFU01000013.1"/>
</dbReference>
<proteinExistence type="predicted"/>
<dbReference type="EMBL" id="JPFU01000013">
    <property type="protein sequence ID" value="KEQ34491.1"/>
    <property type="molecule type" value="Genomic_DNA"/>
</dbReference>
<dbReference type="PANTHER" id="PTHR37038">
    <property type="entry name" value="TRANSCRIPTIONAL REGULATOR-RELATED"/>
    <property type="match status" value="1"/>
</dbReference>